<protein>
    <recommendedName>
        <fullName evidence="4">Peptidase M12B propeptide domain-containing protein</fullName>
    </recommendedName>
</protein>
<reference evidence="2 3" key="1">
    <citation type="journal article" date="2013" name="Nature">
        <title>Insights into bilaterian evolution from three spiralian genomes.</title>
        <authorList>
            <person name="Simakov O."/>
            <person name="Marletaz F."/>
            <person name="Cho S.J."/>
            <person name="Edsinger-Gonzales E."/>
            <person name="Havlak P."/>
            <person name="Hellsten U."/>
            <person name="Kuo D.H."/>
            <person name="Larsson T."/>
            <person name="Lv J."/>
            <person name="Arendt D."/>
            <person name="Savage R."/>
            <person name="Osoegawa K."/>
            <person name="de Jong P."/>
            <person name="Grimwood J."/>
            <person name="Chapman J.A."/>
            <person name="Shapiro H."/>
            <person name="Aerts A."/>
            <person name="Otillar R.P."/>
            <person name="Terry A.Y."/>
            <person name="Boore J.L."/>
            <person name="Grigoriev I.V."/>
            <person name="Lindberg D.R."/>
            <person name="Seaver E.C."/>
            <person name="Weisblat D.A."/>
            <person name="Putnam N.H."/>
            <person name="Rokhsar D.S."/>
        </authorList>
    </citation>
    <scope>NUCLEOTIDE SEQUENCE [LARGE SCALE GENOMIC DNA]</scope>
</reference>
<feature type="chain" id="PRO_5004719070" description="Peptidase M12B propeptide domain-containing protein" evidence="1">
    <location>
        <begin position="20"/>
        <end position="187"/>
    </location>
</feature>
<evidence type="ECO:0008006" key="4">
    <source>
        <dbReference type="Google" id="ProtNLM"/>
    </source>
</evidence>
<sequence>MVWILRCMLLAYLFLTVTAEASPKVTLKLLVEDGTEATNSSSINLVKMPSNLVFRVRRDHEVAVLRLRRIPLLKTTAYREGESFPLTHTREDKASYADYSTKAVLLVTRAPTSSAKYTLDGHFQIGLRLVHIEPTSDGVHEITRQETLVQRFQDMSQEHNAHHRYKRSLRTYTVETCLIADYQAFSK</sequence>
<dbReference type="RefSeq" id="XP_009046644.1">
    <property type="nucleotide sequence ID" value="XM_009048396.1"/>
</dbReference>
<dbReference type="KEGG" id="lgi:LOTGIDRAFT_171824"/>
<dbReference type="AlphaFoldDB" id="V4AYF3"/>
<name>V4AYF3_LOTGI</name>
<dbReference type="OrthoDB" id="10489563at2759"/>
<organism evidence="2 3">
    <name type="scientific">Lottia gigantea</name>
    <name type="common">Giant owl limpet</name>
    <dbReference type="NCBI Taxonomy" id="225164"/>
    <lineage>
        <taxon>Eukaryota</taxon>
        <taxon>Metazoa</taxon>
        <taxon>Spiralia</taxon>
        <taxon>Lophotrochozoa</taxon>
        <taxon>Mollusca</taxon>
        <taxon>Gastropoda</taxon>
        <taxon>Patellogastropoda</taxon>
        <taxon>Lottioidea</taxon>
        <taxon>Lottiidae</taxon>
        <taxon>Lottia</taxon>
    </lineage>
</organism>
<dbReference type="EMBL" id="KB200149">
    <property type="protein sequence ID" value="ESP02623.1"/>
    <property type="molecule type" value="Genomic_DNA"/>
</dbReference>
<evidence type="ECO:0000313" key="3">
    <source>
        <dbReference type="Proteomes" id="UP000030746"/>
    </source>
</evidence>
<dbReference type="Proteomes" id="UP000030746">
    <property type="component" value="Unassembled WGS sequence"/>
</dbReference>
<dbReference type="HOGENOM" id="CLU_1449260_0_0_1"/>
<dbReference type="GeneID" id="20241918"/>
<accession>V4AYF3</accession>
<keyword evidence="3" id="KW-1185">Reference proteome</keyword>
<proteinExistence type="predicted"/>
<keyword evidence="1" id="KW-0732">Signal</keyword>
<feature type="signal peptide" evidence="1">
    <location>
        <begin position="1"/>
        <end position="19"/>
    </location>
</feature>
<evidence type="ECO:0000256" key="1">
    <source>
        <dbReference type="SAM" id="SignalP"/>
    </source>
</evidence>
<evidence type="ECO:0000313" key="2">
    <source>
        <dbReference type="EMBL" id="ESP02623.1"/>
    </source>
</evidence>
<gene>
    <name evidence="2" type="ORF">LOTGIDRAFT_171824</name>
</gene>
<dbReference type="CTD" id="20241918"/>